<evidence type="ECO:0000313" key="2">
    <source>
        <dbReference type="Proteomes" id="UP001227230"/>
    </source>
</evidence>
<accession>A0ABY9BQ46</accession>
<reference evidence="1 2" key="1">
    <citation type="journal article" date="2023" name="Hortic Res">
        <title>The complete reference genome for grapevine (Vitis vinifera L.) genetics and breeding.</title>
        <authorList>
            <person name="Shi X."/>
            <person name="Cao S."/>
            <person name="Wang X."/>
            <person name="Huang S."/>
            <person name="Wang Y."/>
            <person name="Liu Z."/>
            <person name="Liu W."/>
            <person name="Leng X."/>
            <person name="Peng Y."/>
            <person name="Wang N."/>
            <person name="Wang Y."/>
            <person name="Ma Z."/>
            <person name="Xu X."/>
            <person name="Zhang F."/>
            <person name="Xue H."/>
            <person name="Zhong H."/>
            <person name="Wang Y."/>
            <person name="Zhang K."/>
            <person name="Velt A."/>
            <person name="Avia K."/>
            <person name="Holtgrawe D."/>
            <person name="Grimplet J."/>
            <person name="Matus J.T."/>
            <person name="Ware D."/>
            <person name="Wu X."/>
            <person name="Wang H."/>
            <person name="Liu C."/>
            <person name="Fang Y."/>
            <person name="Rustenholz C."/>
            <person name="Cheng Z."/>
            <person name="Xiao H."/>
            <person name="Zhou Y."/>
        </authorList>
    </citation>
    <scope>NUCLEOTIDE SEQUENCE [LARGE SCALE GENOMIC DNA]</scope>
    <source>
        <strain evidence="2">cv. Pinot noir / PN40024</strain>
        <tissue evidence="1">Leaf</tissue>
    </source>
</reference>
<keyword evidence="2" id="KW-1185">Reference proteome</keyword>
<dbReference type="PANTHER" id="PTHR48040">
    <property type="entry name" value="PLEIOTROPIC DRUG RESISTANCE PROTEIN 1-LIKE ISOFORM X1"/>
    <property type="match status" value="1"/>
</dbReference>
<organism evidence="1 2">
    <name type="scientific">Vitis vinifera</name>
    <name type="common">Grape</name>
    <dbReference type="NCBI Taxonomy" id="29760"/>
    <lineage>
        <taxon>Eukaryota</taxon>
        <taxon>Viridiplantae</taxon>
        <taxon>Streptophyta</taxon>
        <taxon>Embryophyta</taxon>
        <taxon>Tracheophyta</taxon>
        <taxon>Spermatophyta</taxon>
        <taxon>Magnoliopsida</taxon>
        <taxon>eudicotyledons</taxon>
        <taxon>Gunneridae</taxon>
        <taxon>Pentapetalae</taxon>
        <taxon>rosids</taxon>
        <taxon>Vitales</taxon>
        <taxon>Vitaceae</taxon>
        <taxon>Viteae</taxon>
        <taxon>Vitis</taxon>
    </lineage>
</organism>
<sequence>MFAASEIHKQGERKSFLRLRDRTDRVGIEIPKIEAQLKHLSVEGDAYVRTRALPTLLNSTMNFMGNC</sequence>
<dbReference type="EMBL" id="CP126650">
    <property type="protein sequence ID" value="WJZ84668.1"/>
    <property type="molecule type" value="Genomic_DNA"/>
</dbReference>
<gene>
    <name evidence="1" type="ORF">VitviT2T_004262</name>
</gene>
<proteinExistence type="predicted"/>
<dbReference type="Proteomes" id="UP001227230">
    <property type="component" value="Chromosome 3"/>
</dbReference>
<evidence type="ECO:0000313" key="1">
    <source>
        <dbReference type="EMBL" id="WJZ84668.1"/>
    </source>
</evidence>
<dbReference type="PANTHER" id="PTHR48040:SF60">
    <property type="entry name" value="ABC TRANSPORTER DOMAIN-CONTAINING PROTEIN"/>
    <property type="match status" value="1"/>
</dbReference>
<protein>
    <submittedName>
        <fullName evidence="1">Uncharacterized protein</fullName>
    </submittedName>
</protein>
<name>A0ABY9BQ46_VITVI</name>